<name>A0A9P1EPS8_CUSEU</name>
<dbReference type="PANTHER" id="PTHR31903">
    <property type="entry name" value="F12F1.11-RELATED"/>
    <property type="match status" value="1"/>
</dbReference>
<feature type="region of interest" description="Disordered" evidence="1">
    <location>
        <begin position="116"/>
        <end position="178"/>
    </location>
</feature>
<dbReference type="OrthoDB" id="1937859at2759"/>
<evidence type="ECO:0000256" key="1">
    <source>
        <dbReference type="SAM" id="MobiDB-lite"/>
    </source>
</evidence>
<dbReference type="PANTHER" id="PTHR31903:SF23">
    <property type="match status" value="1"/>
</dbReference>
<evidence type="ECO:0000313" key="2">
    <source>
        <dbReference type="EMBL" id="CAH9119278.1"/>
    </source>
</evidence>
<accession>A0A9P1EPS8</accession>
<feature type="region of interest" description="Disordered" evidence="1">
    <location>
        <begin position="1"/>
        <end position="24"/>
    </location>
</feature>
<dbReference type="EMBL" id="CAMAPE010000079">
    <property type="protein sequence ID" value="CAH9119278.1"/>
    <property type="molecule type" value="Genomic_DNA"/>
</dbReference>
<comment type="caution">
    <text evidence="2">The sequence shown here is derived from an EMBL/GenBank/DDBJ whole genome shotgun (WGS) entry which is preliminary data.</text>
</comment>
<organism evidence="2 3">
    <name type="scientific">Cuscuta europaea</name>
    <name type="common">European dodder</name>
    <dbReference type="NCBI Taxonomy" id="41803"/>
    <lineage>
        <taxon>Eukaryota</taxon>
        <taxon>Viridiplantae</taxon>
        <taxon>Streptophyta</taxon>
        <taxon>Embryophyta</taxon>
        <taxon>Tracheophyta</taxon>
        <taxon>Spermatophyta</taxon>
        <taxon>Magnoliopsida</taxon>
        <taxon>eudicotyledons</taxon>
        <taxon>Gunneridae</taxon>
        <taxon>Pentapetalae</taxon>
        <taxon>asterids</taxon>
        <taxon>lamiids</taxon>
        <taxon>Solanales</taxon>
        <taxon>Convolvulaceae</taxon>
        <taxon>Cuscuteae</taxon>
        <taxon>Cuscuta</taxon>
        <taxon>Cuscuta subgen. Cuscuta</taxon>
    </lineage>
</organism>
<keyword evidence="3" id="KW-1185">Reference proteome</keyword>
<evidence type="ECO:0000313" key="3">
    <source>
        <dbReference type="Proteomes" id="UP001152484"/>
    </source>
</evidence>
<protein>
    <submittedName>
        <fullName evidence="2">Uncharacterized protein</fullName>
    </submittedName>
</protein>
<dbReference type="Proteomes" id="UP001152484">
    <property type="component" value="Unassembled WGS sequence"/>
</dbReference>
<sequence>MAHIMKRKKPHSKTTVHPTPPLTDKRAFLPDSVISMAGALSEDEQEALAYIISRPFGNNNRTTTTADGGADHPPAFDCHCFNCYVSYWARWDSSPNRHLIHQAIDAYEDDIQIKKEKNRGGKKKSGSKDSCSSSGEKPRNYEVITNGEDSGDVGTAEERLGSAGGGGGGSEDERAEQKGALRRVMAFLGEKCPSFFSLRKG</sequence>
<dbReference type="AlphaFoldDB" id="A0A9P1EPS8"/>
<proteinExistence type="predicted"/>
<reference evidence="2" key="1">
    <citation type="submission" date="2022-07" db="EMBL/GenBank/DDBJ databases">
        <authorList>
            <person name="Macas J."/>
            <person name="Novak P."/>
            <person name="Neumann P."/>
        </authorList>
    </citation>
    <scope>NUCLEOTIDE SEQUENCE</scope>
</reference>
<gene>
    <name evidence="2" type="ORF">CEURO_LOCUS22251</name>
</gene>
<feature type="compositionally biased region" description="Basic residues" evidence="1">
    <location>
        <begin position="1"/>
        <end position="14"/>
    </location>
</feature>